<dbReference type="Gene3D" id="3.40.630.30">
    <property type="match status" value="1"/>
</dbReference>
<proteinExistence type="predicted"/>
<evidence type="ECO:0000256" key="1">
    <source>
        <dbReference type="SAM" id="MobiDB-lite"/>
    </source>
</evidence>
<dbReference type="InterPro" id="IPR016181">
    <property type="entry name" value="Acyl_CoA_acyltransferase"/>
</dbReference>
<dbReference type="OrthoDB" id="417671at2759"/>
<dbReference type="SUPFAM" id="SSF55729">
    <property type="entry name" value="Acyl-CoA N-acyltransferases (Nat)"/>
    <property type="match status" value="1"/>
</dbReference>
<comment type="caution">
    <text evidence="3">The sequence shown here is derived from an EMBL/GenBank/DDBJ whole genome shotgun (WGS) entry which is preliminary data.</text>
</comment>
<gene>
    <name evidence="4" type="ORF">PGLA1383_LOCUS57889</name>
    <name evidence="3" type="ORF">PGLA2088_LOCUS399</name>
</gene>
<evidence type="ECO:0000313" key="4">
    <source>
        <dbReference type="EMBL" id="CAE8643568.1"/>
    </source>
</evidence>
<evidence type="ECO:0000313" key="6">
    <source>
        <dbReference type="Proteomes" id="UP000654075"/>
    </source>
</evidence>
<dbReference type="CDD" id="cd04301">
    <property type="entry name" value="NAT_SF"/>
    <property type="match status" value="1"/>
</dbReference>
<evidence type="ECO:0000313" key="3">
    <source>
        <dbReference type="EMBL" id="CAE8625050.1"/>
    </source>
</evidence>
<dbReference type="EMBL" id="CAJNNV010033396">
    <property type="protein sequence ID" value="CAE8643568.1"/>
    <property type="molecule type" value="Genomic_DNA"/>
</dbReference>
<evidence type="ECO:0000313" key="5">
    <source>
        <dbReference type="Proteomes" id="UP000626109"/>
    </source>
</evidence>
<dbReference type="PROSITE" id="PS51186">
    <property type="entry name" value="GNAT"/>
    <property type="match status" value="1"/>
</dbReference>
<dbReference type="GO" id="GO:0016747">
    <property type="term" value="F:acyltransferase activity, transferring groups other than amino-acyl groups"/>
    <property type="evidence" value="ECO:0007669"/>
    <property type="project" value="InterPro"/>
</dbReference>
<dbReference type="EMBL" id="CAJNNW010000232">
    <property type="protein sequence ID" value="CAE8625050.1"/>
    <property type="molecule type" value="Genomic_DNA"/>
</dbReference>
<feature type="compositionally biased region" description="Polar residues" evidence="1">
    <location>
        <begin position="382"/>
        <end position="391"/>
    </location>
</feature>
<keyword evidence="6" id="KW-1185">Reference proteome</keyword>
<dbReference type="Proteomes" id="UP000654075">
    <property type="component" value="Unassembled WGS sequence"/>
</dbReference>
<dbReference type="Proteomes" id="UP000626109">
    <property type="component" value="Unassembled WGS sequence"/>
</dbReference>
<feature type="domain" description="N-acetyltransferase" evidence="2">
    <location>
        <begin position="243"/>
        <end position="407"/>
    </location>
</feature>
<evidence type="ECO:0000259" key="2">
    <source>
        <dbReference type="PROSITE" id="PS51186"/>
    </source>
</evidence>
<organism evidence="3 5">
    <name type="scientific">Polarella glacialis</name>
    <name type="common">Dinoflagellate</name>
    <dbReference type="NCBI Taxonomy" id="89957"/>
    <lineage>
        <taxon>Eukaryota</taxon>
        <taxon>Sar</taxon>
        <taxon>Alveolata</taxon>
        <taxon>Dinophyceae</taxon>
        <taxon>Suessiales</taxon>
        <taxon>Suessiaceae</taxon>
        <taxon>Polarella</taxon>
    </lineage>
</organism>
<reference evidence="3" key="1">
    <citation type="submission" date="2021-02" db="EMBL/GenBank/DDBJ databases">
        <authorList>
            <person name="Dougan E. K."/>
            <person name="Rhodes N."/>
            <person name="Thang M."/>
            <person name="Chan C."/>
        </authorList>
    </citation>
    <scope>NUCLEOTIDE SEQUENCE</scope>
</reference>
<dbReference type="InterPro" id="IPR000182">
    <property type="entry name" value="GNAT_dom"/>
</dbReference>
<dbReference type="AlphaFoldDB" id="A0A813GDX0"/>
<name>A0A813GDX0_POLGL</name>
<protein>
    <recommendedName>
        <fullName evidence="2">N-acetyltransferase domain-containing protein</fullName>
    </recommendedName>
</protein>
<sequence>MWVSVLEERTCTVAVDSLVEDASCSKVRHTEAVATSHVEPQKCWLPVPPLEGVKSKKRPVIWFYLKSGAGAEGKGVLPVRSLSLSGRAVFHSLSPQEAAALLDNLTNEGVAEDSVEMHQWMVHRHASLKVMVLPEADEDPWSTIAANMPHVLVVHASSFLKESSSFRTALVTFPGALLVIAEELTPDLEELLAELAISERWPCPNVHCRRPSPPALEPFAEDHQGPIFLHDVLVRGPSSPEHYPKPWLPELMEDQLAPLYLDEFGADLGNLRQSQHGYGIKLTLMLKERVADEVPELLGFLAYKSWGGPMPCVSVCAVGVPSRFRGCGYGRALMQVAEAEAARVGEPRAPGVVRFRSLATAVGFYSRLGYHRTDEDAETEGTQESVPTGSQDSDEDAPCVPMERFCAPAGSAPPSAPRSPLQAWSPRRARHLEDGPTWLPADAFELPEAAA</sequence>
<accession>A0A813GDX0</accession>
<feature type="region of interest" description="Disordered" evidence="1">
    <location>
        <begin position="373"/>
        <end position="451"/>
    </location>
</feature>
<feature type="compositionally biased region" description="Low complexity" evidence="1">
    <location>
        <begin position="407"/>
        <end position="423"/>
    </location>
</feature>
<dbReference type="Pfam" id="PF00583">
    <property type="entry name" value="Acetyltransf_1"/>
    <property type="match status" value="1"/>
</dbReference>